<keyword evidence="6" id="KW-1185">Reference proteome</keyword>
<dbReference type="InterPro" id="IPR011990">
    <property type="entry name" value="TPR-like_helical_dom_sf"/>
</dbReference>
<dbReference type="SMART" id="SM01043">
    <property type="entry name" value="BTAD"/>
    <property type="match status" value="1"/>
</dbReference>
<dbReference type="InterPro" id="IPR027417">
    <property type="entry name" value="P-loop_NTPase"/>
</dbReference>
<dbReference type="EMBL" id="CP097463">
    <property type="protein sequence ID" value="WAX59070.1"/>
    <property type="molecule type" value="Genomic_DNA"/>
</dbReference>
<organism evidence="5 6">
    <name type="scientific">Jatrophihabitans cynanchi</name>
    <dbReference type="NCBI Taxonomy" id="2944128"/>
    <lineage>
        <taxon>Bacteria</taxon>
        <taxon>Bacillati</taxon>
        <taxon>Actinomycetota</taxon>
        <taxon>Actinomycetes</taxon>
        <taxon>Jatrophihabitantales</taxon>
        <taxon>Jatrophihabitantaceae</taxon>
        <taxon>Jatrophihabitans</taxon>
    </lineage>
</organism>
<evidence type="ECO:0000256" key="1">
    <source>
        <dbReference type="ARBA" id="ARBA00005820"/>
    </source>
</evidence>
<dbReference type="Gene3D" id="3.40.50.300">
    <property type="entry name" value="P-loop containing nucleotide triphosphate hydrolases"/>
    <property type="match status" value="1"/>
</dbReference>
<keyword evidence="2 3" id="KW-0238">DNA-binding</keyword>
<evidence type="ECO:0000259" key="4">
    <source>
        <dbReference type="PROSITE" id="PS51755"/>
    </source>
</evidence>
<feature type="DNA-binding region" description="OmpR/PhoB-type" evidence="3">
    <location>
        <begin position="725"/>
        <end position="831"/>
    </location>
</feature>
<evidence type="ECO:0000256" key="3">
    <source>
        <dbReference type="PROSITE-ProRule" id="PRU01091"/>
    </source>
</evidence>
<dbReference type="PANTHER" id="PTHR35807:SF2">
    <property type="entry name" value="TRANSCRIPTIONAL ACTIVATOR DOMAIN"/>
    <property type="match status" value="1"/>
</dbReference>
<dbReference type="Pfam" id="PF13191">
    <property type="entry name" value="AAA_16"/>
    <property type="match status" value="1"/>
</dbReference>
<evidence type="ECO:0000313" key="5">
    <source>
        <dbReference type="EMBL" id="WAX59070.1"/>
    </source>
</evidence>
<dbReference type="Pfam" id="PF03704">
    <property type="entry name" value="BTAD"/>
    <property type="match status" value="1"/>
</dbReference>
<protein>
    <submittedName>
        <fullName evidence="5">Winged helix-turn-helix domain-containing protein</fullName>
    </submittedName>
</protein>
<dbReference type="InterPro" id="IPR059106">
    <property type="entry name" value="WHD_MalT"/>
</dbReference>
<dbReference type="PANTHER" id="PTHR35807">
    <property type="entry name" value="TRANSCRIPTIONAL REGULATOR REDD-RELATED"/>
    <property type="match status" value="1"/>
</dbReference>
<sequence>MRTPVAHGHTRLRLHRMLDTVRATGLALVVAPAGSGKTTLLARWARAQSGIVAWYRADASDAGAGPRSALPTIVAAALRVAFVSRLPDGHPSLAGTVDELEDLVALLEAVEEKVVLVVDDVQELAGTGATADLERLLLLAPPNLLVLLGGRVIPEINLSRGEVRSPVIIDGDDLRFRSWEVEELFRDFHREPLLPEDAAVLARRTDGWAVALQLFHLATGGRAAAQRSEAVRSLGPARYAKEYLSAQVLAGLPEELRDLLRRTCVFDTVTADRCERLLGRGGAQQALEELEHRQALTTSDDGGLTFRYHQVLRRYLESALREELGDAGAHDWYRRAADILEADGAVVEALRARCRAADWAGVRRLLHEDGERLAADPTSNWAELLPLWLSRDDPWVALAEARRLLDDGQFHAAERAARRAREQFTQQRGREQCGEVLRTATAWVRGPQEIDARWADLLRAAVQRNPQLQAERARRLGTAMGELVEGLAHFLAGDQARAVTVLRRRAGRPDDDRRAALAARLALAAFSVFERSRAAALRELDAVCAEAELCGYTWLARTGQAIVLVLDGDPARLHAAEELAQDCVARGDLWGALVIGTCVQLAGLRSGAPDLDKLEAFIDFARGMQAGVQEAWARCVQALVFAAEDRPEAEAYARAAESFARTAGATGALAIAYSALALARTEDAAELTELAASTSAEIGLDVQPWRWLRRATDPPPTVARRTAGSTGPIAGPRSLELSCFGPFRLSIGGVVQPLTGARPRARALLRLLALHAGEPVHRERLADALWGELASDAALHNLQVSISTLRRMLTPGEQPRLSLIERDGDAYRLVLGSDARYDVREFDTELSTAARARSAGDPDAAIAALGRALSSYAGDLLPEDGAADWVIDPRERYRTLAVGAAATLAELHLDRGDAESAAGAAARGVHIDRYHDRCWRVLIRAHEAQGDHAAAQRALRGYRDVLDSLGVAAEPVPYR</sequence>
<dbReference type="SMART" id="SM00862">
    <property type="entry name" value="Trans_reg_C"/>
    <property type="match status" value="1"/>
</dbReference>
<dbReference type="Gene3D" id="1.10.10.10">
    <property type="entry name" value="Winged helix-like DNA-binding domain superfamily/Winged helix DNA-binding domain"/>
    <property type="match status" value="1"/>
</dbReference>
<dbReference type="InterPro" id="IPR051677">
    <property type="entry name" value="AfsR-DnrI-RedD_regulator"/>
</dbReference>
<comment type="similarity">
    <text evidence="1">Belongs to the AfsR/DnrI/RedD regulatory family.</text>
</comment>
<dbReference type="InterPro" id="IPR001867">
    <property type="entry name" value="OmpR/PhoB-type_DNA-bd"/>
</dbReference>
<gene>
    <name evidence="5" type="ORF">M6B22_10000</name>
</gene>
<dbReference type="Proteomes" id="UP001164693">
    <property type="component" value="Chromosome"/>
</dbReference>
<reference evidence="5" key="1">
    <citation type="submission" date="2022-05" db="EMBL/GenBank/DDBJ databases">
        <title>Jatrophihabitans sp. SB3-54 whole genome sequence.</title>
        <authorList>
            <person name="Suh M.K."/>
            <person name="Eom M.K."/>
            <person name="Kim J.S."/>
            <person name="Kim H.S."/>
            <person name="Do H.E."/>
            <person name="Shin Y.K."/>
            <person name="Lee J.-S."/>
        </authorList>
    </citation>
    <scope>NUCLEOTIDE SEQUENCE</scope>
    <source>
        <strain evidence="5">SB3-54</strain>
    </source>
</reference>
<evidence type="ECO:0000256" key="2">
    <source>
        <dbReference type="ARBA" id="ARBA00023125"/>
    </source>
</evidence>
<dbReference type="Pfam" id="PF25873">
    <property type="entry name" value="WHD_MalT"/>
    <property type="match status" value="1"/>
</dbReference>
<dbReference type="InterPro" id="IPR016032">
    <property type="entry name" value="Sig_transdc_resp-reg_C-effctor"/>
</dbReference>
<dbReference type="SUPFAM" id="SSF52540">
    <property type="entry name" value="P-loop containing nucleoside triphosphate hydrolases"/>
    <property type="match status" value="1"/>
</dbReference>
<dbReference type="SUPFAM" id="SSF48452">
    <property type="entry name" value="TPR-like"/>
    <property type="match status" value="1"/>
</dbReference>
<dbReference type="InterPro" id="IPR005158">
    <property type="entry name" value="BTAD"/>
</dbReference>
<dbReference type="InterPro" id="IPR036388">
    <property type="entry name" value="WH-like_DNA-bd_sf"/>
</dbReference>
<proteinExistence type="inferred from homology"/>
<dbReference type="InterPro" id="IPR041664">
    <property type="entry name" value="AAA_16"/>
</dbReference>
<dbReference type="SUPFAM" id="SSF46894">
    <property type="entry name" value="C-terminal effector domain of the bipartite response regulators"/>
    <property type="match status" value="1"/>
</dbReference>
<accession>A0ABY7K516</accession>
<evidence type="ECO:0000313" key="6">
    <source>
        <dbReference type="Proteomes" id="UP001164693"/>
    </source>
</evidence>
<dbReference type="Gene3D" id="1.25.40.10">
    <property type="entry name" value="Tetratricopeptide repeat domain"/>
    <property type="match status" value="1"/>
</dbReference>
<dbReference type="RefSeq" id="WP_269445611.1">
    <property type="nucleotide sequence ID" value="NZ_CP097463.1"/>
</dbReference>
<feature type="domain" description="OmpR/PhoB-type" evidence="4">
    <location>
        <begin position="725"/>
        <end position="831"/>
    </location>
</feature>
<dbReference type="Pfam" id="PF00486">
    <property type="entry name" value="Trans_reg_C"/>
    <property type="match status" value="1"/>
</dbReference>
<name>A0ABY7K516_9ACTN</name>
<dbReference type="PROSITE" id="PS51755">
    <property type="entry name" value="OMPR_PHOB"/>
    <property type="match status" value="1"/>
</dbReference>